<dbReference type="OrthoDB" id="5873496at2"/>
<organism evidence="1 2">
    <name type="scientific">Mucilaginibacter pedocola</name>
    <dbReference type="NCBI Taxonomy" id="1792845"/>
    <lineage>
        <taxon>Bacteria</taxon>
        <taxon>Pseudomonadati</taxon>
        <taxon>Bacteroidota</taxon>
        <taxon>Sphingobacteriia</taxon>
        <taxon>Sphingobacteriales</taxon>
        <taxon>Sphingobacteriaceae</taxon>
        <taxon>Mucilaginibacter</taxon>
    </lineage>
</organism>
<reference evidence="1 2" key="1">
    <citation type="submission" date="2016-07" db="EMBL/GenBank/DDBJ databases">
        <title>Genomic analysis of zinc-resistant bacterium Mucilaginibacter pedocola TBZ30.</title>
        <authorList>
            <person name="Huang J."/>
            <person name="Tang J."/>
        </authorList>
    </citation>
    <scope>NUCLEOTIDE SEQUENCE [LARGE SCALE GENOMIC DNA]</scope>
    <source>
        <strain evidence="1 2">TBZ30</strain>
    </source>
</reference>
<sequence>MALAQTDSTKTNIIAPASAHNLATEEYASISPVTKFMSDNITLLIEGMPDLYTYDKELLNEKRKPMVFANMVEALNYMARLGGWQFVNTYNDGKGLHYLLKRPVAK</sequence>
<dbReference type="EMBL" id="MBTF01000023">
    <property type="protein sequence ID" value="OOQ58704.1"/>
    <property type="molecule type" value="Genomic_DNA"/>
</dbReference>
<evidence type="ECO:0000313" key="1">
    <source>
        <dbReference type="EMBL" id="OOQ58704.1"/>
    </source>
</evidence>
<gene>
    <name evidence="1" type="ORF">BC343_08550</name>
</gene>
<proteinExistence type="predicted"/>
<protein>
    <submittedName>
        <fullName evidence="1">Uncharacterized protein</fullName>
    </submittedName>
</protein>
<dbReference type="AlphaFoldDB" id="A0A1S9PCI9"/>
<name>A0A1S9PCI9_9SPHI</name>
<dbReference type="RefSeq" id="WP_078349410.1">
    <property type="nucleotide sequence ID" value="NZ_MBTF01000023.1"/>
</dbReference>
<dbReference type="Proteomes" id="UP000189739">
    <property type="component" value="Unassembled WGS sequence"/>
</dbReference>
<accession>A0A1S9PCI9</accession>
<comment type="caution">
    <text evidence="1">The sequence shown here is derived from an EMBL/GenBank/DDBJ whole genome shotgun (WGS) entry which is preliminary data.</text>
</comment>
<evidence type="ECO:0000313" key="2">
    <source>
        <dbReference type="Proteomes" id="UP000189739"/>
    </source>
</evidence>
<keyword evidence="2" id="KW-1185">Reference proteome</keyword>